<dbReference type="EMBL" id="FNJI01000093">
    <property type="protein sequence ID" value="SDP85125.1"/>
    <property type="molecule type" value="Genomic_DNA"/>
</dbReference>
<organism evidence="2 3">
    <name type="scientific">Desulforhopalus singaporensis</name>
    <dbReference type="NCBI Taxonomy" id="91360"/>
    <lineage>
        <taxon>Bacteria</taxon>
        <taxon>Pseudomonadati</taxon>
        <taxon>Thermodesulfobacteriota</taxon>
        <taxon>Desulfobulbia</taxon>
        <taxon>Desulfobulbales</taxon>
        <taxon>Desulfocapsaceae</taxon>
        <taxon>Desulforhopalus</taxon>
    </lineage>
</organism>
<sequence length="160" mass="17705">MIPLGTIVKDKVTGFIGVAENRATYLFGCDRYCIQARVGEDGKIPESVMIDEPQLEIVEGEKRVMAPIGTPDKRVELGQLVKDPVRDQCGTVIGRAVYLNGCSRVLVEPKQTGINEKESWWVDEKQVEPQNTFLGKKQIVKDPDPPNRYSGGPAPSSSKY</sequence>
<protein>
    <submittedName>
        <fullName evidence="2">Uncharacterized protein</fullName>
    </submittedName>
</protein>
<dbReference type="STRING" id="91360.SAMN05660330_04397"/>
<name>A0A1H0W3P9_9BACT</name>
<proteinExistence type="predicted"/>
<dbReference type="OrthoDB" id="7028388at2"/>
<evidence type="ECO:0000313" key="3">
    <source>
        <dbReference type="Proteomes" id="UP000199073"/>
    </source>
</evidence>
<dbReference type="RefSeq" id="WP_092226377.1">
    <property type="nucleotide sequence ID" value="NZ_FNJI01000093.1"/>
</dbReference>
<accession>A0A1H0W3P9</accession>
<keyword evidence="3" id="KW-1185">Reference proteome</keyword>
<evidence type="ECO:0000256" key="1">
    <source>
        <dbReference type="SAM" id="MobiDB-lite"/>
    </source>
</evidence>
<dbReference type="Proteomes" id="UP000199073">
    <property type="component" value="Unassembled WGS sequence"/>
</dbReference>
<dbReference type="AlphaFoldDB" id="A0A1H0W3P9"/>
<evidence type="ECO:0000313" key="2">
    <source>
        <dbReference type="EMBL" id="SDP85125.1"/>
    </source>
</evidence>
<feature type="region of interest" description="Disordered" evidence="1">
    <location>
        <begin position="132"/>
        <end position="160"/>
    </location>
</feature>
<gene>
    <name evidence="2" type="ORF">SAMN05660330_04397</name>
</gene>
<reference evidence="2 3" key="1">
    <citation type="submission" date="2016-10" db="EMBL/GenBank/DDBJ databases">
        <authorList>
            <person name="de Groot N.N."/>
        </authorList>
    </citation>
    <scope>NUCLEOTIDE SEQUENCE [LARGE SCALE GENOMIC DNA]</scope>
    <source>
        <strain evidence="2 3">DSM 12130</strain>
    </source>
</reference>